<evidence type="ECO:0000313" key="2">
    <source>
        <dbReference type="EMBL" id="KIH52778.1"/>
    </source>
</evidence>
<feature type="non-terminal residue" evidence="2">
    <location>
        <position position="1"/>
    </location>
</feature>
<gene>
    <name evidence="2" type="ORF">ANCDUO_17115</name>
</gene>
<evidence type="ECO:0000313" key="3">
    <source>
        <dbReference type="Proteomes" id="UP000054047"/>
    </source>
</evidence>
<keyword evidence="3" id="KW-1185">Reference proteome</keyword>
<feature type="region of interest" description="Disordered" evidence="1">
    <location>
        <begin position="1"/>
        <end position="30"/>
    </location>
</feature>
<dbReference type="EMBL" id="KN742827">
    <property type="protein sequence ID" value="KIH52778.1"/>
    <property type="molecule type" value="Genomic_DNA"/>
</dbReference>
<dbReference type="OrthoDB" id="5876961at2759"/>
<accession>A0A0C2C8Z5</accession>
<dbReference type="Proteomes" id="UP000054047">
    <property type="component" value="Unassembled WGS sequence"/>
</dbReference>
<name>A0A0C2C8Z5_9BILA</name>
<dbReference type="AlphaFoldDB" id="A0A0C2C8Z5"/>
<sequence>PDRAVDSNEQYQKNNVNNDQSAPSANMGDDEVMQKIEVKGDEFSGLIGNIAGNLIRDKFSVVVCSGGYSNNYGGGGDFFGGGGLAPEPPPKKKSTKKKALNFLGGLIGVKKKEEKKGSTWTP</sequence>
<proteinExistence type="predicted"/>
<organism evidence="2 3">
    <name type="scientific">Ancylostoma duodenale</name>
    <dbReference type="NCBI Taxonomy" id="51022"/>
    <lineage>
        <taxon>Eukaryota</taxon>
        <taxon>Metazoa</taxon>
        <taxon>Ecdysozoa</taxon>
        <taxon>Nematoda</taxon>
        <taxon>Chromadorea</taxon>
        <taxon>Rhabditida</taxon>
        <taxon>Rhabditina</taxon>
        <taxon>Rhabditomorpha</taxon>
        <taxon>Strongyloidea</taxon>
        <taxon>Ancylostomatidae</taxon>
        <taxon>Ancylostomatinae</taxon>
        <taxon>Ancylostoma</taxon>
    </lineage>
</organism>
<reference evidence="2 3" key="1">
    <citation type="submission" date="2013-12" db="EMBL/GenBank/DDBJ databases">
        <title>Draft genome of the parsitic nematode Ancylostoma duodenale.</title>
        <authorList>
            <person name="Mitreva M."/>
        </authorList>
    </citation>
    <scope>NUCLEOTIDE SEQUENCE [LARGE SCALE GENOMIC DNA]</scope>
    <source>
        <strain evidence="2 3">Zhejiang</strain>
    </source>
</reference>
<feature type="compositionally biased region" description="Polar residues" evidence="1">
    <location>
        <begin position="7"/>
        <end position="24"/>
    </location>
</feature>
<evidence type="ECO:0000256" key="1">
    <source>
        <dbReference type="SAM" id="MobiDB-lite"/>
    </source>
</evidence>
<protein>
    <submittedName>
        <fullName evidence="2">Uncharacterized protein</fullName>
    </submittedName>
</protein>